<dbReference type="Pfam" id="PF01988">
    <property type="entry name" value="VIT1"/>
    <property type="match status" value="1"/>
</dbReference>
<evidence type="ECO:0000256" key="6">
    <source>
        <dbReference type="SAM" id="Phobius"/>
    </source>
</evidence>
<feature type="transmembrane region" description="Helical" evidence="6">
    <location>
        <begin position="469"/>
        <end position="490"/>
    </location>
</feature>
<evidence type="ECO:0000256" key="5">
    <source>
        <dbReference type="ARBA" id="ARBA00023136"/>
    </source>
</evidence>
<reference evidence="7" key="1">
    <citation type="submission" date="2023-01" db="EMBL/GenBank/DDBJ databases">
        <title>Metagenome sequencing of chrysophaentin producing Chrysophaeum taylorii.</title>
        <authorList>
            <person name="Davison J."/>
            <person name="Bewley C."/>
        </authorList>
    </citation>
    <scope>NUCLEOTIDE SEQUENCE</scope>
    <source>
        <strain evidence="7">NIES-1699</strain>
    </source>
</reference>
<evidence type="ECO:0000256" key="3">
    <source>
        <dbReference type="ARBA" id="ARBA00022692"/>
    </source>
</evidence>
<protein>
    <submittedName>
        <fullName evidence="7">Uncharacterized protein</fullName>
    </submittedName>
</protein>
<dbReference type="EMBL" id="JAQMWT010000157">
    <property type="protein sequence ID" value="KAJ8608934.1"/>
    <property type="molecule type" value="Genomic_DNA"/>
</dbReference>
<sequence>MTGGTKKVPESSRNEAEEGGALVKSLVFGGLDGIITTFAIVATVAGARAHAGLVLLMGVANLIADALSMGIGDFLSERAEDEYVEGEYRREIVELRQTREWKKRQLEASYVRAGLEPAAAQAAVEAVATVDDVFVAHSMLMRLELLAPGNWRCPTSAVSGGAVWMAAKKGATTAGAFVAFGATPLAAYYATVTLSRRPLPELMFTASCVVTTTTLLALGAAKARLTNQPILESAVGMVVNGGAAAIAAFSVGRIFEDFEGWHDLAATGRPFVLSEPASSESSVSVVALETGVASLFAVVGALPTFYLSGRKELPNGFVGLSNAFAGGAVASISLALAADAVRDGRSLAGFGFLLGLASAIARVFFASDDDDQKNHEVNNGASPVSALAVALASHSTAEGLALGAAYAHSYARGRAAALSILVHNVPEGLATATVLVGRGRSPAFAALCAYAAAAPQTIGAIIASASAGIFADLSGLFVGFAAAMMLWIAFSELLPDALDAADKPDGPTRDLVALVASSAALAVSLFLV</sequence>
<dbReference type="Pfam" id="PF02535">
    <property type="entry name" value="Zip"/>
    <property type="match status" value="1"/>
</dbReference>
<feature type="transmembrane region" description="Helical" evidence="6">
    <location>
        <begin position="511"/>
        <end position="527"/>
    </location>
</feature>
<feature type="transmembrane region" description="Helical" evidence="6">
    <location>
        <begin position="283"/>
        <end position="307"/>
    </location>
</feature>
<evidence type="ECO:0000313" key="7">
    <source>
        <dbReference type="EMBL" id="KAJ8608934.1"/>
    </source>
</evidence>
<evidence type="ECO:0000256" key="4">
    <source>
        <dbReference type="ARBA" id="ARBA00022989"/>
    </source>
</evidence>
<feature type="transmembrane region" description="Helical" evidence="6">
    <location>
        <begin position="233"/>
        <end position="255"/>
    </location>
</feature>
<feature type="transmembrane region" description="Helical" evidence="6">
    <location>
        <begin position="347"/>
        <end position="365"/>
    </location>
</feature>
<keyword evidence="3 6" id="KW-0812">Transmembrane</keyword>
<dbReference type="Proteomes" id="UP001230188">
    <property type="component" value="Unassembled WGS sequence"/>
</dbReference>
<dbReference type="GO" id="GO:0012505">
    <property type="term" value="C:endomembrane system"/>
    <property type="evidence" value="ECO:0007669"/>
    <property type="project" value="UniProtKB-SubCell"/>
</dbReference>
<evidence type="ECO:0000256" key="2">
    <source>
        <dbReference type="ARBA" id="ARBA00007049"/>
    </source>
</evidence>
<comment type="caution">
    <text evidence="7">The sequence shown here is derived from an EMBL/GenBank/DDBJ whole genome shotgun (WGS) entry which is preliminary data.</text>
</comment>
<dbReference type="InterPro" id="IPR003689">
    <property type="entry name" value="ZIP"/>
</dbReference>
<dbReference type="PANTHER" id="PTHR31851">
    <property type="entry name" value="FE(2+)/MN(2+) TRANSPORTER PCL1"/>
    <property type="match status" value="1"/>
</dbReference>
<proteinExistence type="inferred from homology"/>
<accession>A0AAD7UJE0</accession>
<feature type="transmembrane region" description="Helical" evidence="6">
    <location>
        <begin position="319"/>
        <end position="341"/>
    </location>
</feature>
<dbReference type="InterPro" id="IPR008217">
    <property type="entry name" value="Ccc1_fam"/>
</dbReference>
<evidence type="ECO:0000313" key="8">
    <source>
        <dbReference type="Proteomes" id="UP001230188"/>
    </source>
</evidence>
<gene>
    <name evidence="7" type="ORF">CTAYLR_005315</name>
</gene>
<keyword evidence="4 6" id="KW-1133">Transmembrane helix</keyword>
<dbReference type="GO" id="GO:0016020">
    <property type="term" value="C:membrane"/>
    <property type="evidence" value="ECO:0007669"/>
    <property type="project" value="InterPro"/>
</dbReference>
<evidence type="ECO:0000256" key="1">
    <source>
        <dbReference type="ARBA" id="ARBA00004127"/>
    </source>
</evidence>
<dbReference type="GO" id="GO:0030026">
    <property type="term" value="P:intracellular manganese ion homeostasis"/>
    <property type="evidence" value="ECO:0007669"/>
    <property type="project" value="InterPro"/>
</dbReference>
<feature type="transmembrane region" description="Helical" evidence="6">
    <location>
        <begin position="202"/>
        <end position="221"/>
    </location>
</feature>
<name>A0AAD7UJE0_9STRA</name>
<organism evidence="7 8">
    <name type="scientific">Chrysophaeum taylorii</name>
    <dbReference type="NCBI Taxonomy" id="2483200"/>
    <lineage>
        <taxon>Eukaryota</taxon>
        <taxon>Sar</taxon>
        <taxon>Stramenopiles</taxon>
        <taxon>Ochrophyta</taxon>
        <taxon>Pelagophyceae</taxon>
        <taxon>Pelagomonadales</taxon>
        <taxon>Pelagomonadaceae</taxon>
        <taxon>Chrysophaeum</taxon>
    </lineage>
</organism>
<dbReference type="AlphaFoldDB" id="A0AAD7UJE0"/>
<feature type="transmembrane region" description="Helical" evidence="6">
    <location>
        <begin position="171"/>
        <end position="190"/>
    </location>
</feature>
<keyword evidence="5 6" id="KW-0472">Membrane</keyword>
<comment type="subcellular location">
    <subcellularLocation>
        <location evidence="1">Endomembrane system</location>
        <topology evidence="1">Multi-pass membrane protein</topology>
    </subcellularLocation>
</comment>
<keyword evidence="8" id="KW-1185">Reference proteome</keyword>
<comment type="similarity">
    <text evidence="2">Belongs to the CCC1 family.</text>
</comment>
<feature type="transmembrane region" description="Helical" evidence="6">
    <location>
        <begin position="21"/>
        <end position="45"/>
    </location>
</feature>
<dbReference type="GO" id="GO:0005384">
    <property type="term" value="F:manganese ion transmembrane transporter activity"/>
    <property type="evidence" value="ECO:0007669"/>
    <property type="project" value="InterPro"/>
</dbReference>